<dbReference type="Pfam" id="PF00580">
    <property type="entry name" value="UvrD-helicase"/>
    <property type="match status" value="1"/>
</dbReference>
<dbReference type="CDD" id="cd17932">
    <property type="entry name" value="DEXQc_UvrD"/>
    <property type="match status" value="1"/>
</dbReference>
<dbReference type="GO" id="GO:0043138">
    <property type="term" value="F:3'-5' DNA helicase activity"/>
    <property type="evidence" value="ECO:0007669"/>
    <property type="project" value="UniProtKB-EC"/>
</dbReference>
<dbReference type="OrthoDB" id="45462at2759"/>
<dbReference type="EC" id="5.6.2.4" evidence="9"/>
<gene>
    <name evidence="15" type="ORF">FisN_4Lh499</name>
</gene>
<dbReference type="GO" id="GO:0016887">
    <property type="term" value="F:ATP hydrolysis activity"/>
    <property type="evidence" value="ECO:0007669"/>
    <property type="project" value="RHEA"/>
</dbReference>
<dbReference type="GO" id="GO:0005634">
    <property type="term" value="C:nucleus"/>
    <property type="evidence" value="ECO:0007669"/>
    <property type="project" value="TreeGrafter"/>
</dbReference>
<evidence type="ECO:0000256" key="3">
    <source>
        <dbReference type="ARBA" id="ARBA00022801"/>
    </source>
</evidence>
<feature type="compositionally biased region" description="Polar residues" evidence="12">
    <location>
        <begin position="928"/>
        <end position="952"/>
    </location>
</feature>
<feature type="region of interest" description="Disordered" evidence="12">
    <location>
        <begin position="839"/>
        <end position="954"/>
    </location>
</feature>
<keyword evidence="7" id="KW-0413">Isomerase</keyword>
<dbReference type="SUPFAM" id="SSF52540">
    <property type="entry name" value="P-loop containing nucleoside triphosphate hydrolases"/>
    <property type="match status" value="1"/>
</dbReference>
<reference evidence="15 16" key="1">
    <citation type="journal article" date="2015" name="Plant Cell">
        <title>Oil accumulation by the oleaginous diatom Fistulifera solaris as revealed by the genome and transcriptome.</title>
        <authorList>
            <person name="Tanaka T."/>
            <person name="Maeda Y."/>
            <person name="Veluchamy A."/>
            <person name="Tanaka M."/>
            <person name="Abida H."/>
            <person name="Marechal E."/>
            <person name="Bowler C."/>
            <person name="Muto M."/>
            <person name="Sunaga Y."/>
            <person name="Tanaka M."/>
            <person name="Yoshino T."/>
            <person name="Taniguchi T."/>
            <person name="Fukuda Y."/>
            <person name="Nemoto M."/>
            <person name="Matsumoto M."/>
            <person name="Wong P.S."/>
            <person name="Aburatani S."/>
            <person name="Fujibuchi W."/>
        </authorList>
    </citation>
    <scope>NUCLEOTIDE SEQUENCE [LARGE SCALE GENOMIC DNA]</scope>
    <source>
        <strain evidence="15 16">JPCC DA0580</strain>
    </source>
</reference>
<comment type="similarity">
    <text evidence="1">Belongs to the helicase family. UvrD subfamily.</text>
</comment>
<evidence type="ECO:0000256" key="6">
    <source>
        <dbReference type="ARBA" id="ARBA00023125"/>
    </source>
</evidence>
<feature type="domain" description="UvrD-like helicase C-terminal" evidence="14">
    <location>
        <begin position="425"/>
        <end position="753"/>
    </location>
</feature>
<name>A0A1Z5KDW8_FISSO</name>
<evidence type="ECO:0000256" key="2">
    <source>
        <dbReference type="ARBA" id="ARBA00022741"/>
    </source>
</evidence>
<dbReference type="EMBL" id="BDSP01000207">
    <property type="protein sequence ID" value="GAX24376.1"/>
    <property type="molecule type" value="Genomic_DNA"/>
</dbReference>
<dbReference type="PROSITE" id="PS51217">
    <property type="entry name" value="UVRD_HELICASE_CTER"/>
    <property type="match status" value="1"/>
</dbReference>
<feature type="domain" description="UvrD-like helicase ATP-binding" evidence="13">
    <location>
        <begin position="86"/>
        <end position="424"/>
    </location>
</feature>
<feature type="region of interest" description="Disordered" evidence="12">
    <location>
        <begin position="439"/>
        <end position="465"/>
    </location>
</feature>
<dbReference type="GO" id="GO:0003677">
    <property type="term" value="F:DNA binding"/>
    <property type="evidence" value="ECO:0007669"/>
    <property type="project" value="UniProtKB-KW"/>
</dbReference>
<feature type="compositionally biased region" description="Basic and acidic residues" evidence="12">
    <location>
        <begin position="441"/>
        <end position="456"/>
    </location>
</feature>
<dbReference type="InterPro" id="IPR014017">
    <property type="entry name" value="DNA_helicase_UvrD-like_C"/>
</dbReference>
<evidence type="ECO:0000256" key="8">
    <source>
        <dbReference type="ARBA" id="ARBA00034617"/>
    </source>
</evidence>
<dbReference type="GO" id="GO:0000725">
    <property type="term" value="P:recombinational repair"/>
    <property type="evidence" value="ECO:0007669"/>
    <property type="project" value="TreeGrafter"/>
</dbReference>
<accession>A0A1Z5KDW8</accession>
<dbReference type="InParanoid" id="A0A1Z5KDW8"/>
<keyword evidence="5 11" id="KW-0067">ATP-binding</keyword>
<proteinExistence type="inferred from homology"/>
<evidence type="ECO:0000256" key="1">
    <source>
        <dbReference type="ARBA" id="ARBA00009922"/>
    </source>
</evidence>
<comment type="catalytic activity">
    <reaction evidence="10">
        <text>ATP + H2O = ADP + phosphate + H(+)</text>
        <dbReference type="Rhea" id="RHEA:13065"/>
        <dbReference type="ChEBI" id="CHEBI:15377"/>
        <dbReference type="ChEBI" id="CHEBI:15378"/>
        <dbReference type="ChEBI" id="CHEBI:30616"/>
        <dbReference type="ChEBI" id="CHEBI:43474"/>
        <dbReference type="ChEBI" id="CHEBI:456216"/>
        <dbReference type="EC" id="5.6.2.4"/>
    </reaction>
</comment>
<sequence>MKHFTIVLFLMAHQCRFFKRTSPTVVLAFRVGISPNRNRCIRTDSLRRTFSRNQLLPIYTISNTILHNQLSTTADDTTQQPPYLVGLNPSQIEAVTQPSQTITRVIAGPGSGKTRVLTCRIVHLLQQDPRIRILGVTFTKKAAGEMQKRVESLLREQDAMHHDPYGDMNSFLVQTEDSTGDPSYSAPPRDLHRVSLGTFHSICSKILRWNGALLSGLPSVAFDMQYSQNATQLDQNFAIIDQSDQVRIIRELMNAKKGDISEEIKPLVILTAIAQIKQQLAQGENPFASGGRNKDKPPSFVSKLALEFYPKYREELLATNCLDFDDLIYMTRELLMEYPHIRAQLHQRWSHILVDEFQDTSRIQMDLVKLLTSGSLLVVGDADQSIYSWRGAHASSLMDFEEELEGHPSGKMKTVYLMENYRSTSNIVKAAQKVISSSQESKSKSAADKIRQEMKPKRGSGPSPRVVACADAKAEAEFVVDIIKERLRSGDCDSTKDVALIYRTNAQSRALEEACVKASLPYVIFGSATSFYKRQEIKDTLCFLRWINNGYDKSSMLRAMVTPKRGIGDAALNEFDAFCSESQIQWKDKSTDPGPSPLDVLLSLSGPTRFDEKMFFDPTGILSSRSLKPLSAFSQQIRSICDEARRKPVEKLLAIIESELKLFEHFDKISKSKSEFLERKANFEELQNAARKYTDEGPALGKPNGEANDSELSTPLGNFLDDVALVTDVLDAAKDGDNDSFVVKLMTIHASKGMEFETVFLVGNEDGTLPTAQAILEGEGSVQLEEEKRLCYVAMTRAKTELLMTWRKEVPIFTKEGIRTVKKTRSRFLDVLVKKADSEAVKGEKGERNNEKKATGTSHVFQKKSSASDPITLGQGRRQYSTFQSAQAKSRQALNSSQRSRKLYDFDSRLPSRRPASTEPSAARKTSHTVTATMPSNDQSKSFKSAPATESSAAAFKRERSLYDFDARLPPRSLPNNEPFAVRKPLYNVTATLPSTDQFAAYRSEPKSSATNPDQPYTMKAASSPLPIRPISTQKRTGIKSNESGRSLQIYNELHKNEPTNKDTKVTSMPSPPNSKAFEKNREPKTMDSTWFYPVGSVVRHKTFGRGVVVQPGQSTEQKLNVFVHFDNGEKKEFCATGNEISLSLS</sequence>
<feature type="compositionally biased region" description="Polar residues" evidence="12">
    <location>
        <begin position="855"/>
        <end position="869"/>
    </location>
</feature>
<feature type="compositionally biased region" description="Polar residues" evidence="12">
    <location>
        <begin position="1031"/>
        <end position="1050"/>
    </location>
</feature>
<dbReference type="PANTHER" id="PTHR11070:SF2">
    <property type="entry name" value="ATP-DEPENDENT DNA HELICASE SRS2"/>
    <property type="match status" value="1"/>
</dbReference>
<dbReference type="Gene3D" id="3.40.50.300">
    <property type="entry name" value="P-loop containing nucleotide triphosphate hydrolases"/>
    <property type="match status" value="2"/>
</dbReference>
<dbReference type="Gene3D" id="1.10.486.10">
    <property type="entry name" value="PCRA, domain 4"/>
    <property type="match status" value="1"/>
</dbReference>
<keyword evidence="16" id="KW-1185">Reference proteome</keyword>
<dbReference type="PANTHER" id="PTHR11070">
    <property type="entry name" value="UVRD / RECB / PCRA DNA HELICASE FAMILY MEMBER"/>
    <property type="match status" value="1"/>
</dbReference>
<comment type="catalytic activity">
    <reaction evidence="8">
        <text>Couples ATP hydrolysis with the unwinding of duplex DNA by translocating in the 3'-5' direction.</text>
        <dbReference type="EC" id="5.6.2.4"/>
    </reaction>
</comment>
<dbReference type="AlphaFoldDB" id="A0A1Z5KDW8"/>
<dbReference type="Pfam" id="PF13361">
    <property type="entry name" value="UvrD_C"/>
    <property type="match status" value="1"/>
</dbReference>
<feature type="compositionally biased region" description="Polar residues" evidence="12">
    <location>
        <begin position="878"/>
        <end position="898"/>
    </location>
</feature>
<evidence type="ECO:0000256" key="5">
    <source>
        <dbReference type="ARBA" id="ARBA00022840"/>
    </source>
</evidence>
<keyword evidence="6" id="KW-0238">DNA-binding</keyword>
<feature type="region of interest" description="Disordered" evidence="12">
    <location>
        <begin position="1003"/>
        <end position="1083"/>
    </location>
</feature>
<evidence type="ECO:0000259" key="13">
    <source>
        <dbReference type="PROSITE" id="PS51198"/>
    </source>
</evidence>
<evidence type="ECO:0000259" key="14">
    <source>
        <dbReference type="PROSITE" id="PS51217"/>
    </source>
</evidence>
<evidence type="ECO:0000256" key="10">
    <source>
        <dbReference type="ARBA" id="ARBA00048988"/>
    </source>
</evidence>
<dbReference type="InterPro" id="IPR000212">
    <property type="entry name" value="DNA_helicase_UvrD/REP"/>
</dbReference>
<dbReference type="PROSITE" id="PS51198">
    <property type="entry name" value="UVRD_HELICASE_ATP_BIND"/>
    <property type="match status" value="1"/>
</dbReference>
<evidence type="ECO:0000256" key="9">
    <source>
        <dbReference type="ARBA" id="ARBA00034808"/>
    </source>
</evidence>
<evidence type="ECO:0000256" key="11">
    <source>
        <dbReference type="PROSITE-ProRule" id="PRU00560"/>
    </source>
</evidence>
<comment type="caution">
    <text evidence="15">The sequence shown here is derived from an EMBL/GenBank/DDBJ whole genome shotgun (WGS) entry which is preliminary data.</text>
</comment>
<dbReference type="InterPro" id="IPR013986">
    <property type="entry name" value="DExx_box_DNA_helicase_dom_sf"/>
</dbReference>
<keyword evidence="2 11" id="KW-0547">Nucleotide-binding</keyword>
<evidence type="ECO:0000256" key="7">
    <source>
        <dbReference type="ARBA" id="ARBA00023235"/>
    </source>
</evidence>
<keyword evidence="3 11" id="KW-0378">Hydrolase</keyword>
<keyword evidence="4 11" id="KW-0347">Helicase</keyword>
<dbReference type="Proteomes" id="UP000198406">
    <property type="component" value="Unassembled WGS sequence"/>
</dbReference>
<evidence type="ECO:0000256" key="12">
    <source>
        <dbReference type="SAM" id="MobiDB-lite"/>
    </source>
</evidence>
<organism evidence="15 16">
    <name type="scientific">Fistulifera solaris</name>
    <name type="common">Oleaginous diatom</name>
    <dbReference type="NCBI Taxonomy" id="1519565"/>
    <lineage>
        <taxon>Eukaryota</taxon>
        <taxon>Sar</taxon>
        <taxon>Stramenopiles</taxon>
        <taxon>Ochrophyta</taxon>
        <taxon>Bacillariophyta</taxon>
        <taxon>Bacillariophyceae</taxon>
        <taxon>Bacillariophycidae</taxon>
        <taxon>Naviculales</taxon>
        <taxon>Naviculaceae</taxon>
        <taxon>Fistulifera</taxon>
    </lineage>
</organism>
<evidence type="ECO:0000313" key="16">
    <source>
        <dbReference type="Proteomes" id="UP000198406"/>
    </source>
</evidence>
<dbReference type="InterPro" id="IPR014016">
    <property type="entry name" value="UvrD-like_ATP-bd"/>
</dbReference>
<feature type="compositionally biased region" description="Basic and acidic residues" evidence="12">
    <location>
        <begin position="1053"/>
        <end position="1065"/>
    </location>
</feature>
<evidence type="ECO:0000313" key="15">
    <source>
        <dbReference type="EMBL" id="GAX24376.1"/>
    </source>
</evidence>
<dbReference type="InterPro" id="IPR027417">
    <property type="entry name" value="P-loop_NTPase"/>
</dbReference>
<feature type="compositionally biased region" description="Basic and acidic residues" evidence="12">
    <location>
        <begin position="839"/>
        <end position="854"/>
    </location>
</feature>
<protein>
    <recommendedName>
        <fullName evidence="9">DNA 3'-5' helicase</fullName>
        <ecNumber evidence="9">5.6.2.4</ecNumber>
    </recommendedName>
</protein>
<dbReference type="Gene3D" id="1.10.10.160">
    <property type="match status" value="1"/>
</dbReference>
<feature type="binding site" evidence="11">
    <location>
        <begin position="107"/>
        <end position="114"/>
    </location>
    <ligand>
        <name>ATP</name>
        <dbReference type="ChEBI" id="CHEBI:30616"/>
    </ligand>
</feature>
<dbReference type="GO" id="GO:0005524">
    <property type="term" value="F:ATP binding"/>
    <property type="evidence" value="ECO:0007669"/>
    <property type="project" value="UniProtKB-UniRule"/>
</dbReference>
<evidence type="ECO:0000256" key="4">
    <source>
        <dbReference type="ARBA" id="ARBA00022806"/>
    </source>
</evidence>